<feature type="compositionally biased region" description="Basic and acidic residues" evidence="1">
    <location>
        <begin position="241"/>
        <end position="302"/>
    </location>
</feature>
<protein>
    <recommendedName>
        <fullName evidence="5">DUF2637 domain-containing protein</fullName>
    </recommendedName>
</protein>
<keyword evidence="2" id="KW-0472">Membrane</keyword>
<dbReference type="AlphaFoldDB" id="A0A6I4MPR4"/>
<evidence type="ECO:0000256" key="2">
    <source>
        <dbReference type="SAM" id="Phobius"/>
    </source>
</evidence>
<evidence type="ECO:0000256" key="1">
    <source>
        <dbReference type="SAM" id="MobiDB-lite"/>
    </source>
</evidence>
<sequence length="474" mass="51327">MPSDPTRPGGPRYSPAQRRLLTATAGLVVVALAAGAYVLTYPVLRELALAGRASRRWAPAYPVMADALTAMTILALVVARNARWWSRALRWTLLLLLLAGAAAAAVQRAVWGFGSLPRDAVRAGVAVAPHVMLVIAVWLWLTMIKQIRVSRPAAGEPQPVEAQRGHVKVLPALEPPAAEPPAALEAPAEGRAYEVERGYAPRPRPLDLLPGGSSEAEHELEHATVHEYEAARDHEDEVLHGHRPYLGHDDEPESRYDTARDDDYAGARGHDYGQGREDEYAQGREVTREDDYAEARGAVRDDYADDVDEADDDEHGYGVVYAEEYEREPSPPLDPLPEPRRAPALLPTDVELVRGRDAEGPEDSEPREKAGTTRPDIVVPGTADDTEEIEETAEVDDGAEEQDGPSADRAEDPDAGDDGGALPASPVRPGPPAPRVPRPSPSPEDESEPGEGRIWDWNPPPSGNFRSGPTPPVE</sequence>
<feature type="compositionally biased region" description="Basic and acidic residues" evidence="1">
    <location>
        <begin position="351"/>
        <end position="371"/>
    </location>
</feature>
<dbReference type="Proteomes" id="UP000462055">
    <property type="component" value="Unassembled WGS sequence"/>
</dbReference>
<evidence type="ECO:0000313" key="3">
    <source>
        <dbReference type="EMBL" id="MWA06980.1"/>
    </source>
</evidence>
<keyword evidence="2" id="KW-0812">Transmembrane</keyword>
<feature type="compositionally biased region" description="Pro residues" evidence="1">
    <location>
        <begin position="426"/>
        <end position="442"/>
    </location>
</feature>
<keyword evidence="2" id="KW-1133">Transmembrane helix</keyword>
<feature type="compositionally biased region" description="Acidic residues" evidence="1">
    <location>
        <begin position="384"/>
        <end position="403"/>
    </location>
</feature>
<keyword evidence="4" id="KW-1185">Reference proteome</keyword>
<proteinExistence type="predicted"/>
<dbReference type="RefSeq" id="WP_151599893.1">
    <property type="nucleotide sequence ID" value="NZ_WBMS02000060.1"/>
</dbReference>
<evidence type="ECO:0000313" key="4">
    <source>
        <dbReference type="Proteomes" id="UP000462055"/>
    </source>
</evidence>
<feature type="compositionally biased region" description="Acidic residues" evidence="1">
    <location>
        <begin position="303"/>
        <end position="314"/>
    </location>
</feature>
<evidence type="ECO:0008006" key="5">
    <source>
        <dbReference type="Google" id="ProtNLM"/>
    </source>
</evidence>
<reference evidence="3" key="1">
    <citation type="submission" date="2019-12" db="EMBL/GenBank/DDBJ databases">
        <title>Actinomadura physcomitrii sp. nov., a novel actinomycete isolated from moss [Physcomitrium sphaericum (Ludw) Fuernr].</title>
        <authorList>
            <person name="Zhuang X."/>
        </authorList>
    </citation>
    <scope>NUCLEOTIDE SEQUENCE [LARGE SCALE GENOMIC DNA]</scope>
    <source>
        <strain evidence="3">LD22</strain>
    </source>
</reference>
<feature type="region of interest" description="Disordered" evidence="1">
    <location>
        <begin position="199"/>
        <end position="220"/>
    </location>
</feature>
<gene>
    <name evidence="3" type="ORF">F8568_042910</name>
</gene>
<feature type="transmembrane region" description="Helical" evidence="2">
    <location>
        <begin position="123"/>
        <end position="141"/>
    </location>
</feature>
<feature type="transmembrane region" description="Helical" evidence="2">
    <location>
        <begin position="91"/>
        <end position="111"/>
    </location>
</feature>
<organism evidence="3 4">
    <name type="scientific">Actinomadura physcomitrii</name>
    <dbReference type="NCBI Taxonomy" id="2650748"/>
    <lineage>
        <taxon>Bacteria</taxon>
        <taxon>Bacillati</taxon>
        <taxon>Actinomycetota</taxon>
        <taxon>Actinomycetes</taxon>
        <taxon>Streptosporangiales</taxon>
        <taxon>Thermomonosporaceae</taxon>
        <taxon>Actinomadura</taxon>
    </lineage>
</organism>
<name>A0A6I4MPR4_9ACTN</name>
<accession>A0A6I4MPR4</accession>
<dbReference type="EMBL" id="WBMS02000060">
    <property type="protein sequence ID" value="MWA06980.1"/>
    <property type="molecule type" value="Genomic_DNA"/>
</dbReference>
<feature type="transmembrane region" description="Helical" evidence="2">
    <location>
        <begin position="60"/>
        <end position="79"/>
    </location>
</feature>
<feature type="region of interest" description="Disordered" evidence="1">
    <location>
        <begin position="241"/>
        <end position="474"/>
    </location>
</feature>
<comment type="caution">
    <text evidence="3">The sequence shown here is derived from an EMBL/GenBank/DDBJ whole genome shotgun (WGS) entry which is preliminary data.</text>
</comment>
<feature type="transmembrane region" description="Helical" evidence="2">
    <location>
        <begin position="20"/>
        <end position="40"/>
    </location>
</feature>